<accession>A0A392TQA6</accession>
<dbReference type="EMBL" id="LXQA010636093">
    <property type="protein sequence ID" value="MCI63379.1"/>
    <property type="molecule type" value="Genomic_DNA"/>
</dbReference>
<comment type="caution">
    <text evidence="1">The sequence shown here is derived from an EMBL/GenBank/DDBJ whole genome shotgun (WGS) entry which is preliminary data.</text>
</comment>
<protein>
    <submittedName>
        <fullName evidence="1">Uncharacterized protein</fullName>
    </submittedName>
</protein>
<reference evidence="1 2" key="1">
    <citation type="journal article" date="2018" name="Front. Plant Sci.">
        <title>Red Clover (Trifolium pratense) and Zigzag Clover (T. medium) - A Picture of Genomic Similarities and Differences.</title>
        <authorList>
            <person name="Dluhosova J."/>
            <person name="Istvanek J."/>
            <person name="Nedelnik J."/>
            <person name="Repkova J."/>
        </authorList>
    </citation>
    <scope>NUCLEOTIDE SEQUENCE [LARGE SCALE GENOMIC DNA]</scope>
    <source>
        <strain evidence="2">cv. 10/8</strain>
        <tissue evidence="1">Leaf</tissue>
    </source>
</reference>
<feature type="non-terminal residue" evidence="1">
    <location>
        <position position="1"/>
    </location>
</feature>
<proteinExistence type="predicted"/>
<organism evidence="1 2">
    <name type="scientific">Trifolium medium</name>
    <dbReference type="NCBI Taxonomy" id="97028"/>
    <lineage>
        <taxon>Eukaryota</taxon>
        <taxon>Viridiplantae</taxon>
        <taxon>Streptophyta</taxon>
        <taxon>Embryophyta</taxon>
        <taxon>Tracheophyta</taxon>
        <taxon>Spermatophyta</taxon>
        <taxon>Magnoliopsida</taxon>
        <taxon>eudicotyledons</taxon>
        <taxon>Gunneridae</taxon>
        <taxon>Pentapetalae</taxon>
        <taxon>rosids</taxon>
        <taxon>fabids</taxon>
        <taxon>Fabales</taxon>
        <taxon>Fabaceae</taxon>
        <taxon>Papilionoideae</taxon>
        <taxon>50 kb inversion clade</taxon>
        <taxon>NPAAA clade</taxon>
        <taxon>Hologalegina</taxon>
        <taxon>IRL clade</taxon>
        <taxon>Trifolieae</taxon>
        <taxon>Trifolium</taxon>
    </lineage>
</organism>
<name>A0A392TQA6_9FABA</name>
<keyword evidence="2" id="KW-1185">Reference proteome</keyword>
<evidence type="ECO:0000313" key="2">
    <source>
        <dbReference type="Proteomes" id="UP000265520"/>
    </source>
</evidence>
<dbReference type="Proteomes" id="UP000265520">
    <property type="component" value="Unassembled WGS sequence"/>
</dbReference>
<sequence>GLNRLNRQAWARGA</sequence>
<evidence type="ECO:0000313" key="1">
    <source>
        <dbReference type="EMBL" id="MCI63379.1"/>
    </source>
</evidence>